<dbReference type="AlphaFoldDB" id="A0A517YAD9"/>
<evidence type="ECO:0000256" key="1">
    <source>
        <dbReference type="ARBA" id="ARBA00007888"/>
    </source>
</evidence>
<organism evidence="4 5">
    <name type="scientific">Anatilimnocola aggregata</name>
    <dbReference type="NCBI Taxonomy" id="2528021"/>
    <lineage>
        <taxon>Bacteria</taxon>
        <taxon>Pseudomonadati</taxon>
        <taxon>Planctomycetota</taxon>
        <taxon>Planctomycetia</taxon>
        <taxon>Pirellulales</taxon>
        <taxon>Pirellulaceae</taxon>
        <taxon>Anatilimnocola</taxon>
    </lineage>
</organism>
<keyword evidence="2" id="KW-0479">Metal-binding</keyword>
<evidence type="ECO:0000313" key="5">
    <source>
        <dbReference type="Proteomes" id="UP000315017"/>
    </source>
</evidence>
<dbReference type="RefSeq" id="WP_145088072.1">
    <property type="nucleotide sequence ID" value="NZ_CP036274.1"/>
</dbReference>
<gene>
    <name evidence="4" type="primary">hypD</name>
    <name evidence="4" type="ORF">ETAA8_22910</name>
</gene>
<protein>
    <submittedName>
        <fullName evidence="4">Hydrogenase isoenzymes formation protein HypD</fullName>
    </submittedName>
</protein>
<dbReference type="GO" id="GO:0051604">
    <property type="term" value="P:protein maturation"/>
    <property type="evidence" value="ECO:0007669"/>
    <property type="project" value="TreeGrafter"/>
</dbReference>
<evidence type="ECO:0000313" key="4">
    <source>
        <dbReference type="EMBL" id="QDU27206.1"/>
    </source>
</evidence>
<keyword evidence="3" id="KW-0408">Iron</keyword>
<dbReference type="PANTHER" id="PTHR30149">
    <property type="entry name" value="HYDROGENASE PROTEIN ASSEMBLY PROTEIN HYPD"/>
    <property type="match status" value="1"/>
</dbReference>
<accession>A0A517YAD9</accession>
<dbReference type="Pfam" id="PF01924">
    <property type="entry name" value="HypD"/>
    <property type="match status" value="1"/>
</dbReference>
<dbReference type="KEGG" id="aagg:ETAA8_22910"/>
<keyword evidence="5" id="KW-1185">Reference proteome</keyword>
<dbReference type="Gene3D" id="6.10.20.100">
    <property type="match status" value="1"/>
</dbReference>
<dbReference type="PIRSF" id="PIRSF005622">
    <property type="entry name" value="Hydrgn_mat_hypD"/>
    <property type="match status" value="1"/>
</dbReference>
<dbReference type="InterPro" id="IPR042244">
    <property type="entry name" value="HypD_2_sf"/>
</dbReference>
<dbReference type="Gene3D" id="3.40.50.11740">
    <property type="entry name" value="HypD, alpha/beta domain 2"/>
    <property type="match status" value="2"/>
</dbReference>
<dbReference type="Proteomes" id="UP000315017">
    <property type="component" value="Chromosome"/>
</dbReference>
<proteinExistence type="inferred from homology"/>
<dbReference type="NCBIfam" id="TIGR00075">
    <property type="entry name" value="hypD"/>
    <property type="match status" value="1"/>
</dbReference>
<dbReference type="GO" id="GO:0070025">
    <property type="term" value="F:carbon monoxide binding"/>
    <property type="evidence" value="ECO:0007669"/>
    <property type="project" value="TreeGrafter"/>
</dbReference>
<dbReference type="OrthoDB" id="9770424at2"/>
<comment type="similarity">
    <text evidence="1">Belongs to the HypD family.</text>
</comment>
<name>A0A517YAD9_9BACT</name>
<dbReference type="PANTHER" id="PTHR30149:SF0">
    <property type="entry name" value="HYDROGENASE MATURATION FACTOR HYPD"/>
    <property type="match status" value="1"/>
</dbReference>
<dbReference type="EMBL" id="CP036274">
    <property type="protein sequence ID" value="QDU27206.1"/>
    <property type="molecule type" value="Genomic_DNA"/>
</dbReference>
<evidence type="ECO:0000256" key="3">
    <source>
        <dbReference type="ARBA" id="ARBA00023004"/>
    </source>
</evidence>
<dbReference type="GO" id="GO:0051539">
    <property type="term" value="F:4 iron, 4 sulfur cluster binding"/>
    <property type="evidence" value="ECO:0007669"/>
    <property type="project" value="TreeGrafter"/>
</dbReference>
<reference evidence="4 5" key="1">
    <citation type="submission" date="2019-02" db="EMBL/GenBank/DDBJ databases">
        <title>Deep-cultivation of Planctomycetes and their phenomic and genomic characterization uncovers novel biology.</title>
        <authorList>
            <person name="Wiegand S."/>
            <person name="Jogler M."/>
            <person name="Boedeker C."/>
            <person name="Pinto D."/>
            <person name="Vollmers J."/>
            <person name="Rivas-Marin E."/>
            <person name="Kohn T."/>
            <person name="Peeters S.H."/>
            <person name="Heuer A."/>
            <person name="Rast P."/>
            <person name="Oberbeckmann S."/>
            <person name="Bunk B."/>
            <person name="Jeske O."/>
            <person name="Meyerdierks A."/>
            <person name="Storesund J.E."/>
            <person name="Kallscheuer N."/>
            <person name="Luecker S."/>
            <person name="Lage O.M."/>
            <person name="Pohl T."/>
            <person name="Merkel B.J."/>
            <person name="Hornburger P."/>
            <person name="Mueller R.-W."/>
            <person name="Bruemmer F."/>
            <person name="Labrenz M."/>
            <person name="Spormann A.M."/>
            <person name="Op den Camp H."/>
            <person name="Overmann J."/>
            <person name="Amann R."/>
            <person name="Jetten M.S.M."/>
            <person name="Mascher T."/>
            <person name="Medema M.H."/>
            <person name="Devos D.P."/>
            <person name="Kaster A.-K."/>
            <person name="Ovreas L."/>
            <person name="Rohde M."/>
            <person name="Galperin M.Y."/>
            <person name="Jogler C."/>
        </authorList>
    </citation>
    <scope>NUCLEOTIDE SEQUENCE [LARGE SCALE GENOMIC DNA]</scope>
    <source>
        <strain evidence="4 5">ETA_A8</strain>
    </source>
</reference>
<dbReference type="GO" id="GO:0005506">
    <property type="term" value="F:iron ion binding"/>
    <property type="evidence" value="ECO:0007669"/>
    <property type="project" value="TreeGrafter"/>
</dbReference>
<dbReference type="InterPro" id="IPR042243">
    <property type="entry name" value="HypD_1"/>
</dbReference>
<evidence type="ECO:0000256" key="2">
    <source>
        <dbReference type="ARBA" id="ARBA00022723"/>
    </source>
</evidence>
<dbReference type="InterPro" id="IPR002780">
    <property type="entry name" value="Hyd_form_HypD"/>
</dbReference>
<sequence length="366" mass="40156">MKYVDEFRDPEAVRRLVEAIRRMATRRWTLMEVCGGQTHNLLRYGIDEALEGCIELIHGPGCPVCVTPVETIDAAQELSLRPNTILASFGDMLRVPGSHGTLLSSRSKGGRVAVVYSPLDAVEIARERPQDQIVFLAVGFETTAPATALAVQQATHYGLDNFSLLVAHVCVLPAMQMLATAPDHRAKAFLAAGHVCAVTGFAEYDEFVRRFRLPLVVTGFEPVDLLEGILACVRQLETGVASVENCYARSVRREGNLAAQRLVEQIYEVRDTPWRGFGVIPRGGLKLREEWQRFDARQRFSATPEVAACATECPAGDVLIGRIRPTECPHFGTRCTPDSPLGAPMVSTEGPCAAYHRYRVASHAGK</sequence>